<protein>
    <recommendedName>
        <fullName evidence="8">Rhodopsin domain-containing protein</fullName>
    </recommendedName>
</protein>
<evidence type="ECO:0000256" key="4">
    <source>
        <dbReference type="ARBA" id="ARBA00023136"/>
    </source>
</evidence>
<dbReference type="EMBL" id="JAULSO010000002">
    <property type="protein sequence ID" value="KAK3689478.1"/>
    <property type="molecule type" value="Genomic_DNA"/>
</dbReference>
<reference evidence="9" key="1">
    <citation type="journal article" date="2023" name="Mol. Phylogenet. Evol.">
        <title>Genome-scale phylogeny and comparative genomics of the fungal order Sordariales.</title>
        <authorList>
            <person name="Hensen N."/>
            <person name="Bonometti L."/>
            <person name="Westerberg I."/>
            <person name="Brannstrom I.O."/>
            <person name="Guillou S."/>
            <person name="Cros-Aarteil S."/>
            <person name="Calhoun S."/>
            <person name="Haridas S."/>
            <person name="Kuo A."/>
            <person name="Mondo S."/>
            <person name="Pangilinan J."/>
            <person name="Riley R."/>
            <person name="LaButti K."/>
            <person name="Andreopoulos B."/>
            <person name="Lipzen A."/>
            <person name="Chen C."/>
            <person name="Yan M."/>
            <person name="Daum C."/>
            <person name="Ng V."/>
            <person name="Clum A."/>
            <person name="Steindorff A."/>
            <person name="Ohm R.A."/>
            <person name="Martin F."/>
            <person name="Silar P."/>
            <person name="Natvig D.O."/>
            <person name="Lalanne C."/>
            <person name="Gautier V."/>
            <person name="Ament-Velasquez S.L."/>
            <person name="Kruys A."/>
            <person name="Hutchinson M.I."/>
            <person name="Powell A.J."/>
            <person name="Barry K."/>
            <person name="Miller A.N."/>
            <person name="Grigoriev I.V."/>
            <person name="Debuchy R."/>
            <person name="Gladieux P."/>
            <person name="Hiltunen Thoren M."/>
            <person name="Johannesson H."/>
        </authorList>
    </citation>
    <scope>NUCLEOTIDE SEQUENCE</scope>
    <source>
        <strain evidence="9">CBS 314.62</strain>
    </source>
</reference>
<dbReference type="PANTHER" id="PTHR33048:SF47">
    <property type="entry name" value="INTEGRAL MEMBRANE PROTEIN-RELATED"/>
    <property type="match status" value="1"/>
</dbReference>
<evidence type="ECO:0000313" key="9">
    <source>
        <dbReference type="EMBL" id="KAK3689478.1"/>
    </source>
</evidence>
<feature type="region of interest" description="Disordered" evidence="6">
    <location>
        <begin position="201"/>
        <end position="229"/>
    </location>
</feature>
<keyword evidence="2 7" id="KW-0812">Transmembrane</keyword>
<proteinExistence type="inferred from homology"/>
<comment type="subcellular location">
    <subcellularLocation>
        <location evidence="1">Membrane</location>
        <topology evidence="1">Multi-pass membrane protein</topology>
    </subcellularLocation>
</comment>
<organism evidence="9 10">
    <name type="scientific">Podospora appendiculata</name>
    <dbReference type="NCBI Taxonomy" id="314037"/>
    <lineage>
        <taxon>Eukaryota</taxon>
        <taxon>Fungi</taxon>
        <taxon>Dikarya</taxon>
        <taxon>Ascomycota</taxon>
        <taxon>Pezizomycotina</taxon>
        <taxon>Sordariomycetes</taxon>
        <taxon>Sordariomycetidae</taxon>
        <taxon>Sordariales</taxon>
        <taxon>Podosporaceae</taxon>
        <taxon>Podospora</taxon>
    </lineage>
</organism>
<feature type="transmembrane region" description="Helical" evidence="7">
    <location>
        <begin position="115"/>
        <end position="135"/>
    </location>
</feature>
<feature type="transmembrane region" description="Helical" evidence="7">
    <location>
        <begin position="29"/>
        <end position="52"/>
    </location>
</feature>
<evidence type="ECO:0000256" key="6">
    <source>
        <dbReference type="SAM" id="MobiDB-lite"/>
    </source>
</evidence>
<comment type="similarity">
    <text evidence="5">Belongs to the SAT4 family.</text>
</comment>
<accession>A0AAE1CD93</accession>
<evidence type="ECO:0000259" key="8">
    <source>
        <dbReference type="Pfam" id="PF20684"/>
    </source>
</evidence>
<keyword evidence="3 7" id="KW-1133">Transmembrane helix</keyword>
<comment type="caution">
    <text evidence="9">The sequence shown here is derived from an EMBL/GenBank/DDBJ whole genome shotgun (WGS) entry which is preliminary data.</text>
</comment>
<feature type="compositionally biased region" description="Basic and acidic residues" evidence="6">
    <location>
        <begin position="259"/>
        <end position="272"/>
    </location>
</feature>
<dbReference type="Proteomes" id="UP001270362">
    <property type="component" value="Unassembled WGS sequence"/>
</dbReference>
<evidence type="ECO:0000256" key="2">
    <source>
        <dbReference type="ARBA" id="ARBA00022692"/>
    </source>
</evidence>
<evidence type="ECO:0000313" key="10">
    <source>
        <dbReference type="Proteomes" id="UP001270362"/>
    </source>
</evidence>
<feature type="compositionally biased region" description="Polar residues" evidence="6">
    <location>
        <begin position="201"/>
        <end position="218"/>
    </location>
</feature>
<feature type="region of interest" description="Disordered" evidence="6">
    <location>
        <begin position="242"/>
        <end position="277"/>
    </location>
</feature>
<dbReference type="AlphaFoldDB" id="A0AAE1CD93"/>
<evidence type="ECO:0000256" key="5">
    <source>
        <dbReference type="ARBA" id="ARBA00038359"/>
    </source>
</evidence>
<evidence type="ECO:0000256" key="7">
    <source>
        <dbReference type="SAM" id="Phobius"/>
    </source>
</evidence>
<evidence type="ECO:0000256" key="1">
    <source>
        <dbReference type="ARBA" id="ARBA00004141"/>
    </source>
</evidence>
<feature type="domain" description="Rhodopsin" evidence="8">
    <location>
        <begin position="5"/>
        <end position="175"/>
    </location>
</feature>
<feature type="transmembrane region" description="Helical" evidence="7">
    <location>
        <begin position="76"/>
        <end position="103"/>
    </location>
</feature>
<evidence type="ECO:0000256" key="3">
    <source>
        <dbReference type="ARBA" id="ARBA00022989"/>
    </source>
</evidence>
<dbReference type="InterPro" id="IPR049326">
    <property type="entry name" value="Rhodopsin_dom_fungi"/>
</dbReference>
<reference evidence="9" key="2">
    <citation type="submission" date="2023-06" db="EMBL/GenBank/DDBJ databases">
        <authorList>
            <consortium name="Lawrence Berkeley National Laboratory"/>
            <person name="Haridas S."/>
            <person name="Hensen N."/>
            <person name="Bonometti L."/>
            <person name="Westerberg I."/>
            <person name="Brannstrom I.O."/>
            <person name="Guillou S."/>
            <person name="Cros-Aarteil S."/>
            <person name="Calhoun S."/>
            <person name="Kuo A."/>
            <person name="Mondo S."/>
            <person name="Pangilinan J."/>
            <person name="Riley R."/>
            <person name="Labutti K."/>
            <person name="Andreopoulos B."/>
            <person name="Lipzen A."/>
            <person name="Chen C."/>
            <person name="Yanf M."/>
            <person name="Daum C."/>
            <person name="Ng V."/>
            <person name="Clum A."/>
            <person name="Steindorff A."/>
            <person name="Ohm R."/>
            <person name="Martin F."/>
            <person name="Silar P."/>
            <person name="Natvig D."/>
            <person name="Lalanne C."/>
            <person name="Gautier V."/>
            <person name="Ament-Velasquez S.L."/>
            <person name="Kruys A."/>
            <person name="Hutchinson M.I."/>
            <person name="Powell A.J."/>
            <person name="Barry K."/>
            <person name="Miller A.N."/>
            <person name="Grigoriev I.V."/>
            <person name="Debuchy R."/>
            <person name="Gladieux P."/>
            <person name="Thoren M.H."/>
            <person name="Johannesson H."/>
        </authorList>
    </citation>
    <scope>NUCLEOTIDE SEQUENCE</scope>
    <source>
        <strain evidence="9">CBS 314.62</strain>
    </source>
</reference>
<dbReference type="GO" id="GO:0016020">
    <property type="term" value="C:membrane"/>
    <property type="evidence" value="ECO:0007669"/>
    <property type="project" value="UniProtKB-SubCell"/>
</dbReference>
<dbReference type="PANTHER" id="PTHR33048">
    <property type="entry name" value="PTH11-LIKE INTEGRAL MEMBRANE PROTEIN (AFU_ORTHOLOGUE AFUA_5G11245)"/>
    <property type="match status" value="1"/>
</dbReference>
<keyword evidence="4 7" id="KW-0472">Membrane</keyword>
<sequence length="296" mass="33339">MTGPMLIFSKSAIFLTYYQIFEIRESTRVTVCIGLVATFCIYFPSVPLSIIIKGPRKDRTWQQTLDDQTSGVANNLMYWSIIQGALSVALDLYIFILPLPILVKLYLPFGKKIQLFCLFGVALLGLAASLITLVYRVELKQSSDSTWQQTIVALCLEVENNIAIIVASMPAFAKFTRIHIAELGPVKRILSRIKRGRLNSSTSLSNITPPRNPVNTYGSPMPRKPPSSNYDMELADAEIVRVGPPRDENESQPTTRAQTLEEDRTVHTREPLADSSSPMLTRWPSIPWLWELLYCE</sequence>
<dbReference type="InterPro" id="IPR052337">
    <property type="entry name" value="SAT4-like"/>
</dbReference>
<dbReference type="Pfam" id="PF20684">
    <property type="entry name" value="Fung_rhodopsin"/>
    <property type="match status" value="1"/>
</dbReference>
<name>A0AAE1CD93_9PEZI</name>
<keyword evidence="10" id="KW-1185">Reference proteome</keyword>
<gene>
    <name evidence="9" type="ORF">B0T22DRAFT_513889</name>
</gene>